<accession>A0A7J7L2N9</accession>
<dbReference type="EMBL" id="JACGCM010002671">
    <property type="protein sequence ID" value="KAF6136832.1"/>
    <property type="molecule type" value="Genomic_DNA"/>
</dbReference>
<protein>
    <submittedName>
        <fullName evidence="2">Uncharacterized protein</fullName>
    </submittedName>
</protein>
<evidence type="ECO:0000256" key="1">
    <source>
        <dbReference type="SAM" id="MobiDB-lite"/>
    </source>
</evidence>
<evidence type="ECO:0000313" key="3">
    <source>
        <dbReference type="Proteomes" id="UP000541444"/>
    </source>
</evidence>
<gene>
    <name evidence="2" type="ORF">GIB67_030117</name>
</gene>
<dbReference type="Proteomes" id="UP000541444">
    <property type="component" value="Unassembled WGS sequence"/>
</dbReference>
<evidence type="ECO:0000313" key="2">
    <source>
        <dbReference type="EMBL" id="KAF6136832.1"/>
    </source>
</evidence>
<keyword evidence="3" id="KW-1185">Reference proteome</keyword>
<sequence>MSSVEEEYDGTDDEEEFEFDEGEGDCVVDWEDDDGEARTSQAVLDILIESSSKEEEEEDIDESLTDYSDDDVIDVIKMEI</sequence>
<comment type="caution">
    <text evidence="2">The sequence shown here is derived from an EMBL/GenBank/DDBJ whole genome shotgun (WGS) entry which is preliminary data.</text>
</comment>
<feature type="region of interest" description="Disordered" evidence="1">
    <location>
        <begin position="1"/>
        <end position="23"/>
    </location>
</feature>
<organism evidence="2 3">
    <name type="scientific">Kingdonia uniflora</name>
    <dbReference type="NCBI Taxonomy" id="39325"/>
    <lineage>
        <taxon>Eukaryota</taxon>
        <taxon>Viridiplantae</taxon>
        <taxon>Streptophyta</taxon>
        <taxon>Embryophyta</taxon>
        <taxon>Tracheophyta</taxon>
        <taxon>Spermatophyta</taxon>
        <taxon>Magnoliopsida</taxon>
        <taxon>Ranunculales</taxon>
        <taxon>Circaeasteraceae</taxon>
        <taxon>Kingdonia</taxon>
    </lineage>
</organism>
<reference evidence="2 3" key="1">
    <citation type="journal article" date="2020" name="IScience">
        <title>Genome Sequencing of the Endangered Kingdonia uniflora (Circaeasteraceae, Ranunculales) Reveals Potential Mechanisms of Evolutionary Specialization.</title>
        <authorList>
            <person name="Sun Y."/>
            <person name="Deng T."/>
            <person name="Zhang A."/>
            <person name="Moore M.J."/>
            <person name="Landis J.B."/>
            <person name="Lin N."/>
            <person name="Zhang H."/>
            <person name="Zhang X."/>
            <person name="Huang J."/>
            <person name="Zhang X."/>
            <person name="Sun H."/>
            <person name="Wang H."/>
        </authorList>
    </citation>
    <scope>NUCLEOTIDE SEQUENCE [LARGE SCALE GENOMIC DNA]</scope>
    <source>
        <strain evidence="2">TB1705</strain>
        <tissue evidence="2">Leaf</tissue>
    </source>
</reference>
<proteinExistence type="predicted"/>
<name>A0A7J7L2N9_9MAGN</name>
<dbReference type="AlphaFoldDB" id="A0A7J7L2N9"/>